<keyword evidence="12" id="KW-0472">Membrane</keyword>
<comment type="subcellular location">
    <subcellularLocation>
        <location evidence="1">Cell membrane</location>
        <topology evidence="1">Single-pass type I membrane protein</topology>
    </subcellularLocation>
</comment>
<dbReference type="GO" id="GO:0045664">
    <property type="term" value="P:regulation of neuron differentiation"/>
    <property type="evidence" value="ECO:0007669"/>
    <property type="project" value="TreeGrafter"/>
</dbReference>
<protein>
    <recommendedName>
        <fullName evidence="2">receptor protein-tyrosine kinase</fullName>
        <ecNumber evidence="2">2.7.10.1</ecNumber>
    </recommendedName>
</protein>
<dbReference type="InterPro" id="IPR000719">
    <property type="entry name" value="Prot_kinase_dom"/>
</dbReference>
<keyword evidence="5" id="KW-0808">Transferase</keyword>
<dbReference type="GO" id="GO:0042127">
    <property type="term" value="P:regulation of cell population proliferation"/>
    <property type="evidence" value="ECO:0007669"/>
    <property type="project" value="TreeGrafter"/>
</dbReference>
<feature type="region of interest" description="Disordered" evidence="18">
    <location>
        <begin position="712"/>
        <end position="734"/>
    </location>
</feature>
<feature type="region of interest" description="Disordered" evidence="18">
    <location>
        <begin position="240"/>
        <end position="286"/>
    </location>
</feature>
<keyword evidence="14" id="KW-1015">Disulfide bond</keyword>
<keyword evidence="15" id="KW-0675">Receptor</keyword>
<keyword evidence="22" id="KW-1185">Reference proteome</keyword>
<evidence type="ECO:0000259" key="20">
    <source>
        <dbReference type="PROSITE" id="PS50011"/>
    </source>
</evidence>
<dbReference type="Bgee" id="ENSPPAG00000033570">
    <property type="expression patterns" value="Expressed in liver and 6 other cell types or tissues"/>
</dbReference>
<dbReference type="GeneTree" id="ENSGT00940000162680"/>
<gene>
    <name evidence="21" type="primary">LTK</name>
</gene>
<evidence type="ECO:0000256" key="18">
    <source>
        <dbReference type="SAM" id="MobiDB-lite"/>
    </source>
</evidence>
<feature type="chain" id="PRO_5015319130" description="receptor protein-tyrosine kinase" evidence="19">
    <location>
        <begin position="20"/>
        <end position="734"/>
    </location>
</feature>
<keyword evidence="7 19" id="KW-0732">Signal</keyword>
<dbReference type="GO" id="GO:0004714">
    <property type="term" value="F:transmembrane receptor protein tyrosine kinase activity"/>
    <property type="evidence" value="ECO:0007669"/>
    <property type="project" value="UniProtKB-EC"/>
</dbReference>
<dbReference type="AlphaFoldDB" id="A0A2R9ATV5"/>
<evidence type="ECO:0000256" key="11">
    <source>
        <dbReference type="ARBA" id="ARBA00022989"/>
    </source>
</evidence>
<evidence type="ECO:0000256" key="6">
    <source>
        <dbReference type="ARBA" id="ARBA00022692"/>
    </source>
</evidence>
<keyword evidence="6" id="KW-0812">Transmembrane</keyword>
<sequence length="734" mass="78581">MGCWGQLLVWFGAAGAILCSSPGSQETFLPSSPLPLASPSPRDPKVSAPPSILEPASPLNSPGTEGSWLFSTCGASGRHGPTQTQCDGAYAGTSVVVTVGAAGQLRGVQLWRVPGPGQYLISAYGAAGGKGAKNHLSRAHGVFVSAIFSLGLGESLYILVGQQGEDACPGGSPESQLVCLGESRAVEEHAAMDGSEGVPGSRRWAGGGGGGGGATYVFRVRAGELEPLLVAAGGGGRAYLRPRDRGRTQASPEKLENRSEAPGSGGRGGAAGGDASETDNLWADGEDGVSFIHPSSELFLQPLAVTENHGEVEIRRHLNCSHCPLRDCQWQAELQLAECLCPEGTELAVDNVTCMDLHKPPGPLVLMVAVVATSTLSLLMVCGVLILGGAWPGPVLASAPRCHRGFPSQCYSAQTLPELCSPQDELDFLMEALIISKFSHQNIVRCVGLSLRATPRLILLELMSGGDMKSFLRHSRPHLGQPSPLVMRDLLQLAQDIAQGCHYLEENHFIHRDIAARNCLLSCTGPSRVAKIGDFGMARDIYRASYYRRGDRALLPVKWMPPEAFLEGIFTSKTDSWSFGVLLWEIFSLGYMPYPGRTNQEVLDFVVGGGRMDPPRGCPGPVYRIMTQCWQHEPELRPSFASILERLQYCTQDPDVLNSLLPMELGPTPEEEGTSGLGNRSLECLRPPQPQELSPEKLKSWGGSPLGPWLSSGLKPLKSRGLQPQNLWNPTYRS</sequence>
<dbReference type="Pfam" id="PF12810">
    <property type="entry name" value="ALK_LTK_GRD"/>
    <property type="match status" value="1"/>
</dbReference>
<keyword evidence="8" id="KW-0547">Nucleotide-binding</keyword>
<feature type="compositionally biased region" description="Basic and acidic residues" evidence="18">
    <location>
        <begin position="241"/>
        <end position="259"/>
    </location>
</feature>
<dbReference type="FunFam" id="1.10.510.10:FF:000113">
    <property type="entry name" value="Tyrosine-protein kinase receptor"/>
    <property type="match status" value="1"/>
</dbReference>
<evidence type="ECO:0000256" key="15">
    <source>
        <dbReference type="ARBA" id="ARBA00023170"/>
    </source>
</evidence>
<dbReference type="InterPro" id="IPR001245">
    <property type="entry name" value="Ser-Thr/Tyr_kinase_cat_dom"/>
</dbReference>
<evidence type="ECO:0000256" key="2">
    <source>
        <dbReference type="ARBA" id="ARBA00011902"/>
    </source>
</evidence>
<dbReference type="PROSITE" id="PS00109">
    <property type="entry name" value="PROTEIN_KINASE_TYR"/>
    <property type="match status" value="1"/>
</dbReference>
<evidence type="ECO:0000313" key="22">
    <source>
        <dbReference type="Proteomes" id="UP000240080"/>
    </source>
</evidence>
<dbReference type="EC" id="2.7.10.1" evidence="2"/>
<dbReference type="InterPro" id="IPR050122">
    <property type="entry name" value="RTK"/>
</dbReference>
<dbReference type="Pfam" id="PF07714">
    <property type="entry name" value="PK_Tyr_Ser-Thr"/>
    <property type="match status" value="1"/>
</dbReference>
<keyword evidence="10" id="KW-0067">ATP-binding</keyword>
<dbReference type="GO" id="GO:0007169">
    <property type="term" value="P:cell surface receptor protein tyrosine kinase signaling pathway"/>
    <property type="evidence" value="ECO:0007669"/>
    <property type="project" value="InterPro"/>
</dbReference>
<dbReference type="InterPro" id="IPR002011">
    <property type="entry name" value="Tyr_kinase_rcpt_2_CS"/>
</dbReference>
<dbReference type="SMART" id="SM00219">
    <property type="entry name" value="TyrKc"/>
    <property type="match status" value="1"/>
</dbReference>
<dbReference type="PANTHER" id="PTHR24416:SF294">
    <property type="entry name" value="LEUKOCYTE TYROSINE KINASE RECEPTOR"/>
    <property type="match status" value="1"/>
</dbReference>
<dbReference type="PANTHER" id="PTHR24416">
    <property type="entry name" value="TYROSINE-PROTEIN KINASE RECEPTOR"/>
    <property type="match status" value="1"/>
</dbReference>
<dbReference type="InterPro" id="IPR011009">
    <property type="entry name" value="Kinase-like_dom_sf"/>
</dbReference>
<evidence type="ECO:0000256" key="13">
    <source>
        <dbReference type="ARBA" id="ARBA00023137"/>
    </source>
</evidence>
<proteinExistence type="predicted"/>
<feature type="region of interest" description="Disordered" evidence="18">
    <location>
        <begin position="30"/>
        <end position="64"/>
    </location>
</feature>
<feature type="compositionally biased region" description="Gly residues" evidence="18">
    <location>
        <begin position="263"/>
        <end position="272"/>
    </location>
</feature>
<feature type="domain" description="Protein kinase" evidence="20">
    <location>
        <begin position="381"/>
        <end position="656"/>
    </location>
</feature>
<evidence type="ECO:0000313" key="21">
    <source>
        <dbReference type="Ensembl" id="ENSPPAP00000020742.1"/>
    </source>
</evidence>
<dbReference type="Gene3D" id="3.30.200.20">
    <property type="entry name" value="Phosphorylase Kinase, domain 1"/>
    <property type="match status" value="1"/>
</dbReference>
<accession>A0A2R9ATV5</accession>
<dbReference type="SUPFAM" id="SSF56112">
    <property type="entry name" value="Protein kinase-like (PK-like)"/>
    <property type="match status" value="1"/>
</dbReference>
<keyword evidence="11" id="KW-1133">Transmembrane helix</keyword>
<keyword evidence="16" id="KW-0325">Glycoprotein</keyword>
<dbReference type="PROSITE" id="PS00239">
    <property type="entry name" value="RECEPTOR_TYR_KIN_II"/>
    <property type="match status" value="1"/>
</dbReference>
<dbReference type="GO" id="GO:0043235">
    <property type="term" value="C:receptor complex"/>
    <property type="evidence" value="ECO:0007669"/>
    <property type="project" value="TreeGrafter"/>
</dbReference>
<evidence type="ECO:0000256" key="3">
    <source>
        <dbReference type="ARBA" id="ARBA00022475"/>
    </source>
</evidence>
<reference evidence="21" key="3">
    <citation type="submission" date="2025-09" db="UniProtKB">
        <authorList>
            <consortium name="Ensembl"/>
        </authorList>
    </citation>
    <scope>IDENTIFICATION</scope>
</reference>
<dbReference type="CTD" id="4058"/>
<evidence type="ECO:0000256" key="1">
    <source>
        <dbReference type="ARBA" id="ARBA00004251"/>
    </source>
</evidence>
<dbReference type="InterPro" id="IPR055163">
    <property type="entry name" value="ALK/LTK-like_GRD"/>
</dbReference>
<reference evidence="21" key="2">
    <citation type="submission" date="2025-08" db="UniProtKB">
        <authorList>
            <consortium name="Ensembl"/>
        </authorList>
    </citation>
    <scope>IDENTIFICATION</scope>
</reference>
<evidence type="ECO:0000256" key="4">
    <source>
        <dbReference type="ARBA" id="ARBA00022553"/>
    </source>
</evidence>
<dbReference type="Ensembl" id="ENSPPAT00000043538.1">
    <property type="protein sequence ID" value="ENSPPAP00000020742.1"/>
    <property type="gene ID" value="ENSPPAG00000033570.1"/>
</dbReference>
<dbReference type="GO" id="GO:0005524">
    <property type="term" value="F:ATP binding"/>
    <property type="evidence" value="ECO:0007669"/>
    <property type="project" value="UniProtKB-KW"/>
</dbReference>
<evidence type="ECO:0000256" key="17">
    <source>
        <dbReference type="ARBA" id="ARBA00051243"/>
    </source>
</evidence>
<dbReference type="RefSeq" id="XP_063452630.1">
    <property type="nucleotide sequence ID" value="XM_063596560.1"/>
</dbReference>
<evidence type="ECO:0000256" key="14">
    <source>
        <dbReference type="ARBA" id="ARBA00023157"/>
    </source>
</evidence>
<dbReference type="Gene3D" id="1.10.510.10">
    <property type="entry name" value="Transferase(Phosphotransferase) domain 1"/>
    <property type="match status" value="1"/>
</dbReference>
<dbReference type="EMBL" id="AJFE02093251">
    <property type="status" value="NOT_ANNOTATED_CDS"/>
    <property type="molecule type" value="Genomic_DNA"/>
</dbReference>
<feature type="signal peptide" evidence="19">
    <location>
        <begin position="1"/>
        <end position="19"/>
    </location>
</feature>
<keyword evidence="4" id="KW-0597">Phosphoprotein</keyword>
<evidence type="ECO:0000256" key="9">
    <source>
        <dbReference type="ARBA" id="ARBA00022777"/>
    </source>
</evidence>
<keyword evidence="3" id="KW-1003">Cell membrane</keyword>
<evidence type="ECO:0000256" key="12">
    <source>
        <dbReference type="ARBA" id="ARBA00023136"/>
    </source>
</evidence>
<evidence type="ECO:0000256" key="10">
    <source>
        <dbReference type="ARBA" id="ARBA00022840"/>
    </source>
</evidence>
<dbReference type="InterPro" id="IPR008266">
    <property type="entry name" value="Tyr_kinase_AS"/>
</dbReference>
<dbReference type="GO" id="GO:0005886">
    <property type="term" value="C:plasma membrane"/>
    <property type="evidence" value="ECO:0007669"/>
    <property type="project" value="UniProtKB-SubCell"/>
</dbReference>
<dbReference type="GeneID" id="100985722"/>
<name>A0A2R9ATV5_PANPA</name>
<dbReference type="InterPro" id="IPR020635">
    <property type="entry name" value="Tyr_kinase_cat_dom"/>
</dbReference>
<dbReference type="PROSITE" id="PS50011">
    <property type="entry name" value="PROTEIN_KINASE_DOM"/>
    <property type="match status" value="1"/>
</dbReference>
<feature type="compositionally biased region" description="Polar residues" evidence="18">
    <location>
        <begin position="722"/>
        <end position="734"/>
    </location>
</feature>
<feature type="region of interest" description="Disordered" evidence="18">
    <location>
        <begin position="660"/>
        <end position="700"/>
    </location>
</feature>
<dbReference type="PRINTS" id="PR00109">
    <property type="entry name" value="TYRKINASE"/>
</dbReference>
<dbReference type="Proteomes" id="UP000240080">
    <property type="component" value="Chromosome 15"/>
</dbReference>
<evidence type="ECO:0000256" key="8">
    <source>
        <dbReference type="ARBA" id="ARBA00022741"/>
    </source>
</evidence>
<evidence type="ECO:0000256" key="7">
    <source>
        <dbReference type="ARBA" id="ARBA00022729"/>
    </source>
</evidence>
<organism evidence="21 22">
    <name type="scientific">Pan paniscus</name>
    <name type="common">Pygmy chimpanzee</name>
    <name type="synonym">Bonobo</name>
    <dbReference type="NCBI Taxonomy" id="9597"/>
    <lineage>
        <taxon>Eukaryota</taxon>
        <taxon>Metazoa</taxon>
        <taxon>Chordata</taxon>
        <taxon>Craniata</taxon>
        <taxon>Vertebrata</taxon>
        <taxon>Euteleostomi</taxon>
        <taxon>Mammalia</taxon>
        <taxon>Eutheria</taxon>
        <taxon>Euarchontoglires</taxon>
        <taxon>Primates</taxon>
        <taxon>Haplorrhini</taxon>
        <taxon>Catarrhini</taxon>
        <taxon>Hominidae</taxon>
        <taxon>Pan</taxon>
    </lineage>
</organism>
<evidence type="ECO:0000256" key="5">
    <source>
        <dbReference type="ARBA" id="ARBA00022679"/>
    </source>
</evidence>
<keyword evidence="13" id="KW-0829">Tyrosine-protein kinase</keyword>
<evidence type="ECO:0000256" key="16">
    <source>
        <dbReference type="ARBA" id="ARBA00023180"/>
    </source>
</evidence>
<keyword evidence="9" id="KW-0418">Kinase</keyword>
<evidence type="ECO:0000256" key="19">
    <source>
        <dbReference type="SAM" id="SignalP"/>
    </source>
</evidence>
<reference evidence="21 22" key="1">
    <citation type="journal article" date="2012" name="Nature">
        <title>The bonobo genome compared with the chimpanzee and human genomes.</title>
        <authorList>
            <person name="Prufer K."/>
            <person name="Munch K."/>
            <person name="Hellmann I."/>
            <person name="Akagi K."/>
            <person name="Miller J.R."/>
            <person name="Walenz B."/>
            <person name="Koren S."/>
            <person name="Sutton G."/>
            <person name="Kodira C."/>
            <person name="Winer R."/>
            <person name="Knight J.R."/>
            <person name="Mullikin J.C."/>
            <person name="Meader S.J."/>
            <person name="Ponting C.P."/>
            <person name="Lunter G."/>
            <person name="Higashino S."/>
            <person name="Hobolth A."/>
            <person name="Dutheil J."/>
            <person name="Karakoc E."/>
            <person name="Alkan C."/>
            <person name="Sajjadian S."/>
            <person name="Catacchio C.R."/>
            <person name="Ventura M."/>
            <person name="Marques-Bonet T."/>
            <person name="Eichler E.E."/>
            <person name="Andre C."/>
            <person name="Atencia R."/>
            <person name="Mugisha L."/>
            <person name="Junhold J."/>
            <person name="Patterson N."/>
            <person name="Siebauer M."/>
            <person name="Good J.M."/>
            <person name="Fischer A."/>
            <person name="Ptak S.E."/>
            <person name="Lachmann M."/>
            <person name="Symer D.E."/>
            <person name="Mailund T."/>
            <person name="Schierup M.H."/>
            <person name="Andres A.M."/>
            <person name="Kelso J."/>
            <person name="Paabo S."/>
        </authorList>
    </citation>
    <scope>NUCLEOTIDE SEQUENCE [LARGE SCALE GENOMIC DNA]</scope>
</reference>
<comment type="catalytic activity">
    <reaction evidence="17">
        <text>L-tyrosyl-[protein] + ATP = O-phospho-L-tyrosyl-[protein] + ADP + H(+)</text>
        <dbReference type="Rhea" id="RHEA:10596"/>
        <dbReference type="Rhea" id="RHEA-COMP:10136"/>
        <dbReference type="Rhea" id="RHEA-COMP:20101"/>
        <dbReference type="ChEBI" id="CHEBI:15378"/>
        <dbReference type="ChEBI" id="CHEBI:30616"/>
        <dbReference type="ChEBI" id="CHEBI:46858"/>
        <dbReference type="ChEBI" id="CHEBI:61978"/>
        <dbReference type="ChEBI" id="CHEBI:456216"/>
        <dbReference type="EC" id="2.7.10.1"/>
    </reaction>
</comment>